<proteinExistence type="predicted"/>
<comment type="subcellular location">
    <subcellularLocation>
        <location evidence="1">Cell membrane</location>
        <topology evidence="1">Multi-pass membrane protein</topology>
    </subcellularLocation>
</comment>
<feature type="compositionally biased region" description="Basic and acidic residues" evidence="6">
    <location>
        <begin position="1"/>
        <end position="15"/>
    </location>
</feature>
<dbReference type="OrthoDB" id="9804361at2"/>
<gene>
    <name evidence="8" type="ORF">SAMN02982917_0076</name>
</gene>
<feature type="transmembrane region" description="Helical" evidence="7">
    <location>
        <begin position="307"/>
        <end position="330"/>
    </location>
</feature>
<feature type="transmembrane region" description="Helical" evidence="7">
    <location>
        <begin position="80"/>
        <end position="101"/>
    </location>
</feature>
<organism evidence="8 9">
    <name type="scientific">Azospirillum oryzae</name>
    <dbReference type="NCBI Taxonomy" id="286727"/>
    <lineage>
        <taxon>Bacteria</taxon>
        <taxon>Pseudomonadati</taxon>
        <taxon>Pseudomonadota</taxon>
        <taxon>Alphaproteobacteria</taxon>
        <taxon>Rhodospirillales</taxon>
        <taxon>Azospirillaceae</taxon>
        <taxon>Azospirillum</taxon>
    </lineage>
</organism>
<dbReference type="STRING" id="286727.SAMN02982917_0076"/>
<sequence>MTSVAERDGKGDGKAGRMTGRTPLAARRDLGWIGIPLVAAVGLAAFWLLPDDLALLTRIAASALFVLSLDLVLGYGGIATLGQAAMFGTGAYAAGIVAVNWNNDPFIMLAAGGLAGGLIALTTGALILHARGLTLLMLTIAVGQIVQEVANKARDWTGGSDGLSGIDPAPVLGMFRFDMYGRTSYLFALAVLVVGLLVARRIVRSPFGLACRGVSEDPLRISAIGGSPKSYLVVLYGVAGVFAGMAGALTAVTSGIVGLDSAGFPWSAEALVMLVLGGTGRLYGAVIGTAAFMGIHHILAASDPFHWMGFIGLFLIGIVLFLPGGIASGVERLGGLLRGPSQNNGEDRA</sequence>
<dbReference type="InterPro" id="IPR001851">
    <property type="entry name" value="ABC_transp_permease"/>
</dbReference>
<reference evidence="8 9" key="1">
    <citation type="submission" date="2017-04" db="EMBL/GenBank/DDBJ databases">
        <authorList>
            <person name="Afonso C.L."/>
            <person name="Miller P.J."/>
            <person name="Scott M.A."/>
            <person name="Spackman E."/>
            <person name="Goraichik I."/>
            <person name="Dimitrov K.M."/>
            <person name="Suarez D.L."/>
            <person name="Swayne D.E."/>
        </authorList>
    </citation>
    <scope>NUCLEOTIDE SEQUENCE [LARGE SCALE GENOMIC DNA]</scope>
    <source>
        <strain evidence="8 9">A2P</strain>
    </source>
</reference>
<accession>A0A1X7HQ95</accession>
<name>A0A1X7HQ95_9PROT</name>
<dbReference type="PANTHER" id="PTHR30482:SF17">
    <property type="entry name" value="ABC TRANSPORTER ATP-BINDING PROTEIN"/>
    <property type="match status" value="1"/>
</dbReference>
<evidence type="ECO:0000313" key="8">
    <source>
        <dbReference type="EMBL" id="SMF91016.1"/>
    </source>
</evidence>
<evidence type="ECO:0000256" key="2">
    <source>
        <dbReference type="ARBA" id="ARBA00022475"/>
    </source>
</evidence>
<keyword evidence="2" id="KW-1003">Cell membrane</keyword>
<evidence type="ECO:0000256" key="5">
    <source>
        <dbReference type="ARBA" id="ARBA00023136"/>
    </source>
</evidence>
<evidence type="ECO:0000256" key="4">
    <source>
        <dbReference type="ARBA" id="ARBA00022989"/>
    </source>
</evidence>
<feature type="transmembrane region" description="Helical" evidence="7">
    <location>
        <begin position="233"/>
        <end position="259"/>
    </location>
</feature>
<dbReference type="GO" id="GO:0005886">
    <property type="term" value="C:plasma membrane"/>
    <property type="evidence" value="ECO:0007669"/>
    <property type="project" value="UniProtKB-SubCell"/>
</dbReference>
<feature type="transmembrane region" description="Helical" evidence="7">
    <location>
        <begin position="184"/>
        <end position="203"/>
    </location>
</feature>
<dbReference type="Pfam" id="PF02653">
    <property type="entry name" value="BPD_transp_2"/>
    <property type="match status" value="1"/>
</dbReference>
<dbReference type="Proteomes" id="UP000192936">
    <property type="component" value="Unassembled WGS sequence"/>
</dbReference>
<evidence type="ECO:0000256" key="7">
    <source>
        <dbReference type="SAM" id="Phobius"/>
    </source>
</evidence>
<evidence type="ECO:0000256" key="1">
    <source>
        <dbReference type="ARBA" id="ARBA00004651"/>
    </source>
</evidence>
<protein>
    <submittedName>
        <fullName evidence="8">Amino acid/amide ABC transporter membrane protein 2, HAAT family</fullName>
    </submittedName>
</protein>
<feature type="region of interest" description="Disordered" evidence="6">
    <location>
        <begin position="1"/>
        <end position="20"/>
    </location>
</feature>
<feature type="transmembrane region" description="Helical" evidence="7">
    <location>
        <begin position="271"/>
        <end position="295"/>
    </location>
</feature>
<keyword evidence="3 7" id="KW-0812">Transmembrane</keyword>
<dbReference type="InterPro" id="IPR043428">
    <property type="entry name" value="LivM-like"/>
</dbReference>
<feature type="transmembrane region" description="Helical" evidence="7">
    <location>
        <begin position="107"/>
        <end position="128"/>
    </location>
</feature>
<dbReference type="EMBL" id="FXAK01000010">
    <property type="protein sequence ID" value="SMF91016.1"/>
    <property type="molecule type" value="Genomic_DNA"/>
</dbReference>
<keyword evidence="5 7" id="KW-0472">Membrane</keyword>
<dbReference type="AlphaFoldDB" id="A0A1X7HQ95"/>
<evidence type="ECO:0000256" key="3">
    <source>
        <dbReference type="ARBA" id="ARBA00022692"/>
    </source>
</evidence>
<keyword evidence="4 7" id="KW-1133">Transmembrane helix</keyword>
<dbReference type="CDD" id="cd06581">
    <property type="entry name" value="TM_PBP1_LivM_like"/>
    <property type="match status" value="1"/>
</dbReference>
<dbReference type="PANTHER" id="PTHR30482">
    <property type="entry name" value="HIGH-AFFINITY BRANCHED-CHAIN AMINO ACID TRANSPORT SYSTEM PERMEASE"/>
    <property type="match status" value="1"/>
</dbReference>
<dbReference type="RefSeq" id="WP_143266967.1">
    <property type="nucleotide sequence ID" value="NZ_FXAK01000010.1"/>
</dbReference>
<evidence type="ECO:0000313" key="9">
    <source>
        <dbReference type="Proteomes" id="UP000192936"/>
    </source>
</evidence>
<evidence type="ECO:0000256" key="6">
    <source>
        <dbReference type="SAM" id="MobiDB-lite"/>
    </source>
</evidence>
<feature type="transmembrane region" description="Helical" evidence="7">
    <location>
        <begin position="30"/>
        <end position="49"/>
    </location>
</feature>
<dbReference type="GO" id="GO:0015658">
    <property type="term" value="F:branched-chain amino acid transmembrane transporter activity"/>
    <property type="evidence" value="ECO:0007669"/>
    <property type="project" value="InterPro"/>
</dbReference>